<dbReference type="GeneID" id="68350472"/>
<proteinExistence type="predicted"/>
<feature type="region of interest" description="Disordered" evidence="1">
    <location>
        <begin position="1"/>
        <end position="35"/>
    </location>
</feature>
<accession>A0A9P8SN52</accession>
<evidence type="ECO:0000313" key="4">
    <source>
        <dbReference type="Proteomes" id="UP000824596"/>
    </source>
</evidence>
<dbReference type="InterPro" id="IPR053008">
    <property type="entry name" value="Phomopsin_biosynth_assoc"/>
</dbReference>
<dbReference type="AlphaFoldDB" id="A0A9P8SN52"/>
<dbReference type="OrthoDB" id="4881667at2759"/>
<dbReference type="PANTHER" id="PTHR35896:SF3">
    <property type="entry name" value="MAJOR FACILITATOR SUPERFAMILY TRANSPORTER"/>
    <property type="match status" value="1"/>
</dbReference>
<dbReference type="EMBL" id="JAIZPD010000001">
    <property type="protein sequence ID" value="KAH0968701.1"/>
    <property type="molecule type" value="Genomic_DNA"/>
</dbReference>
<keyword evidence="2" id="KW-1133">Transmembrane helix</keyword>
<reference evidence="3" key="1">
    <citation type="submission" date="2021-09" db="EMBL/GenBank/DDBJ databases">
        <title>A high-quality genome of the endoparasitic fungus Hirsutella rhossiliensis with a comparison of Hirsutella genomes reveals transposable elements contributing to genome size variation.</title>
        <authorList>
            <person name="Lin R."/>
            <person name="Jiao Y."/>
            <person name="Sun X."/>
            <person name="Ling J."/>
            <person name="Xie B."/>
            <person name="Cheng X."/>
        </authorList>
    </citation>
    <scope>NUCLEOTIDE SEQUENCE</scope>
    <source>
        <strain evidence="3">HR02</strain>
    </source>
</reference>
<comment type="caution">
    <text evidence="3">The sequence shown here is derived from an EMBL/GenBank/DDBJ whole genome shotgun (WGS) entry which is preliminary data.</text>
</comment>
<evidence type="ECO:0000256" key="1">
    <source>
        <dbReference type="SAM" id="MobiDB-lite"/>
    </source>
</evidence>
<protein>
    <submittedName>
        <fullName evidence="3">Uncharacterized protein</fullName>
    </submittedName>
</protein>
<dbReference type="RefSeq" id="XP_044726214.1">
    <property type="nucleotide sequence ID" value="XM_044859814.1"/>
</dbReference>
<evidence type="ECO:0000256" key="2">
    <source>
        <dbReference type="SAM" id="Phobius"/>
    </source>
</evidence>
<keyword evidence="2" id="KW-0812">Transmembrane</keyword>
<dbReference type="Proteomes" id="UP000824596">
    <property type="component" value="Unassembled WGS sequence"/>
</dbReference>
<dbReference type="PANTHER" id="PTHR35896">
    <property type="entry name" value="IG-LIKE DOMAIN-CONTAINING PROTEIN"/>
    <property type="match status" value="1"/>
</dbReference>
<organism evidence="3 4">
    <name type="scientific">Hirsutella rhossiliensis</name>
    <dbReference type="NCBI Taxonomy" id="111463"/>
    <lineage>
        <taxon>Eukaryota</taxon>
        <taxon>Fungi</taxon>
        <taxon>Dikarya</taxon>
        <taxon>Ascomycota</taxon>
        <taxon>Pezizomycotina</taxon>
        <taxon>Sordariomycetes</taxon>
        <taxon>Hypocreomycetidae</taxon>
        <taxon>Hypocreales</taxon>
        <taxon>Ophiocordycipitaceae</taxon>
        <taxon>Hirsutella</taxon>
    </lineage>
</organism>
<feature type="transmembrane region" description="Helical" evidence="2">
    <location>
        <begin position="45"/>
        <end position="64"/>
    </location>
</feature>
<keyword evidence="2" id="KW-0472">Membrane</keyword>
<gene>
    <name evidence="3" type="ORF">HRG_01343</name>
</gene>
<name>A0A9P8SN52_9HYPO</name>
<sequence length="239" mass="27041">MSDTTYDKVPTADSEFRQNAGDCPHQEEISSPAPKSPLRRHSLEILLAANIAVALVLLICWGAFVPPPTNLKYESVTPDNKSYPSGQLTWSQHFEAIPCGKSPEEAQARGCRFDMLATAWLPPRCIDDELVDEFMSLGDWEFYTEMHGSIKHSSYEPEILGSFSKPKSIWTSRSWHHMHCLYMWKKVVRALVKGTPVDAETVSGPHTHHCMKAMEEVVFGPHRDPDEIEVFLEIIYPPC</sequence>
<keyword evidence="4" id="KW-1185">Reference proteome</keyword>
<evidence type="ECO:0000313" key="3">
    <source>
        <dbReference type="EMBL" id="KAH0968701.1"/>
    </source>
</evidence>